<name>A0AAQ4DGS8_AMBAM</name>
<evidence type="ECO:0000313" key="1">
    <source>
        <dbReference type="EMBL" id="KAK8761668.1"/>
    </source>
</evidence>
<dbReference type="AlphaFoldDB" id="A0AAQ4DGS8"/>
<comment type="caution">
    <text evidence="1">The sequence shown here is derived from an EMBL/GenBank/DDBJ whole genome shotgun (WGS) entry which is preliminary data.</text>
</comment>
<proteinExistence type="predicted"/>
<dbReference type="EMBL" id="JARKHS020030885">
    <property type="protein sequence ID" value="KAK8761668.1"/>
    <property type="molecule type" value="Genomic_DNA"/>
</dbReference>
<gene>
    <name evidence="1" type="ORF">V5799_027065</name>
</gene>
<sequence length="97" mass="10163">MQKRESQTRYAILGPRIIPVLSLSVANSGQKAPEPARSSVSCSEAESKVSGIPLVVSHTHTQQQHHVPAEPCCATHGAGCPGPEPAAPLCQGHPLRP</sequence>
<dbReference type="Proteomes" id="UP001321473">
    <property type="component" value="Unassembled WGS sequence"/>
</dbReference>
<reference evidence="1 2" key="1">
    <citation type="journal article" date="2023" name="Arcadia Sci">
        <title>De novo assembly of a long-read Amblyomma americanum tick genome.</title>
        <authorList>
            <person name="Chou S."/>
            <person name="Poskanzer K.E."/>
            <person name="Rollins M."/>
            <person name="Thuy-Boun P.S."/>
        </authorList>
    </citation>
    <scope>NUCLEOTIDE SEQUENCE [LARGE SCALE GENOMIC DNA]</scope>
    <source>
        <strain evidence="1">F_SG_1</strain>
        <tissue evidence="1">Salivary glands</tissue>
    </source>
</reference>
<protein>
    <submittedName>
        <fullName evidence="1">Uncharacterized protein</fullName>
    </submittedName>
</protein>
<evidence type="ECO:0000313" key="2">
    <source>
        <dbReference type="Proteomes" id="UP001321473"/>
    </source>
</evidence>
<keyword evidence="2" id="KW-1185">Reference proteome</keyword>
<organism evidence="1 2">
    <name type="scientific">Amblyomma americanum</name>
    <name type="common">Lone star tick</name>
    <dbReference type="NCBI Taxonomy" id="6943"/>
    <lineage>
        <taxon>Eukaryota</taxon>
        <taxon>Metazoa</taxon>
        <taxon>Ecdysozoa</taxon>
        <taxon>Arthropoda</taxon>
        <taxon>Chelicerata</taxon>
        <taxon>Arachnida</taxon>
        <taxon>Acari</taxon>
        <taxon>Parasitiformes</taxon>
        <taxon>Ixodida</taxon>
        <taxon>Ixodoidea</taxon>
        <taxon>Ixodidae</taxon>
        <taxon>Amblyomminae</taxon>
        <taxon>Amblyomma</taxon>
    </lineage>
</organism>
<accession>A0AAQ4DGS8</accession>